<feature type="transmembrane region" description="Helical" evidence="1">
    <location>
        <begin position="49"/>
        <end position="68"/>
    </location>
</feature>
<feature type="transmembrane region" description="Helical" evidence="1">
    <location>
        <begin position="211"/>
        <end position="229"/>
    </location>
</feature>
<feature type="transmembrane region" description="Helical" evidence="1">
    <location>
        <begin position="311"/>
        <end position="336"/>
    </location>
</feature>
<evidence type="ECO:0000256" key="1">
    <source>
        <dbReference type="SAM" id="Phobius"/>
    </source>
</evidence>
<feature type="transmembrane region" description="Helical" evidence="1">
    <location>
        <begin position="80"/>
        <end position="99"/>
    </location>
</feature>
<dbReference type="AlphaFoldDB" id="A0A9D7S7B7"/>
<keyword evidence="1" id="KW-0812">Transmembrane</keyword>
<feature type="transmembrane region" description="Helical" evidence="1">
    <location>
        <begin position="348"/>
        <end position="373"/>
    </location>
</feature>
<feature type="transmembrane region" description="Helical" evidence="1">
    <location>
        <begin position="9"/>
        <end position="29"/>
    </location>
</feature>
<reference evidence="2 3" key="1">
    <citation type="submission" date="2020-10" db="EMBL/GenBank/DDBJ databases">
        <title>Connecting structure to function with the recovery of over 1000 high-quality activated sludge metagenome-assembled genomes encoding full-length rRNA genes using long-read sequencing.</title>
        <authorList>
            <person name="Singleton C.M."/>
            <person name="Petriglieri F."/>
            <person name="Kristensen J.M."/>
            <person name="Kirkegaard R.H."/>
            <person name="Michaelsen T.Y."/>
            <person name="Andersen M.H."/>
            <person name="Karst S.M."/>
            <person name="Dueholm M.S."/>
            <person name="Nielsen P.H."/>
            <person name="Albertsen M."/>
        </authorList>
    </citation>
    <scope>NUCLEOTIDE SEQUENCE [LARGE SCALE GENOMIC DNA]</scope>
    <source>
        <strain evidence="2">Ribe_18-Q3-R11-54_BAT3C.373</strain>
    </source>
</reference>
<sequence length="406" mass="47003">MNDYLKEKWLHISILNLSIVALLGVIMRYKIGFEFPYFDQKHIQHAHSHFAFSGWIAHTLFVLMLMFLDEQKTTVLSKYKPIIIGNLVCAYGMLFSFAIQGYGVISIFFSTLSILNTYIFIFCFLKDLKLIGPHPSKNWFKASLAFYIFSSLGTFALAYMMITKHLPQNYLASVYYYLHFQYNGFFFFSCMGLFISQLYRFIPILKFNSQIFWLFAIACIPTYFLSTLWMKLPIWLYILVVIGAFMQVLGWIKLLQLVQQNLSIFKTSIKPIWRKFFLILALAISIKLLLQLGSVIPSLSKLAFGFRPIVIAYLHLVLLAIISFFLVVYIFCFNALGTFKNTITAITIFVFGIFFNEFILLVQGIGSFSYTLIPYANETLFVAAIIMFFGLVALLIIQLRKLNSYD</sequence>
<feature type="transmembrane region" description="Helical" evidence="1">
    <location>
        <begin position="379"/>
        <end position="397"/>
    </location>
</feature>
<evidence type="ECO:0000313" key="3">
    <source>
        <dbReference type="Proteomes" id="UP000808349"/>
    </source>
</evidence>
<dbReference type="EMBL" id="JADKFW010000004">
    <property type="protein sequence ID" value="MBK9717240.1"/>
    <property type="molecule type" value="Genomic_DNA"/>
</dbReference>
<feature type="transmembrane region" description="Helical" evidence="1">
    <location>
        <begin position="105"/>
        <end position="124"/>
    </location>
</feature>
<accession>A0A9D7S7B7</accession>
<organism evidence="2 3">
    <name type="scientific">Candidatus Defluviibacterium haderslevense</name>
    <dbReference type="NCBI Taxonomy" id="2981993"/>
    <lineage>
        <taxon>Bacteria</taxon>
        <taxon>Pseudomonadati</taxon>
        <taxon>Bacteroidota</taxon>
        <taxon>Saprospiria</taxon>
        <taxon>Saprospirales</taxon>
        <taxon>Saprospiraceae</taxon>
        <taxon>Candidatus Defluviibacterium</taxon>
    </lineage>
</organism>
<gene>
    <name evidence="2" type="ORF">IPO85_06975</name>
</gene>
<name>A0A9D7S7B7_9BACT</name>
<keyword evidence="1" id="KW-1133">Transmembrane helix</keyword>
<feature type="transmembrane region" description="Helical" evidence="1">
    <location>
        <begin position="144"/>
        <end position="162"/>
    </location>
</feature>
<protein>
    <submittedName>
        <fullName evidence="2">Uncharacterized protein</fullName>
    </submittedName>
</protein>
<comment type="caution">
    <text evidence="2">The sequence shown here is derived from an EMBL/GenBank/DDBJ whole genome shotgun (WGS) entry which is preliminary data.</text>
</comment>
<dbReference type="Proteomes" id="UP000808349">
    <property type="component" value="Unassembled WGS sequence"/>
</dbReference>
<keyword evidence="1" id="KW-0472">Membrane</keyword>
<feature type="transmembrane region" description="Helical" evidence="1">
    <location>
        <begin position="235"/>
        <end position="255"/>
    </location>
</feature>
<feature type="transmembrane region" description="Helical" evidence="1">
    <location>
        <begin position="182"/>
        <end position="199"/>
    </location>
</feature>
<feature type="transmembrane region" description="Helical" evidence="1">
    <location>
        <begin position="276"/>
        <end position="299"/>
    </location>
</feature>
<evidence type="ECO:0000313" key="2">
    <source>
        <dbReference type="EMBL" id="MBK9717240.1"/>
    </source>
</evidence>
<proteinExistence type="predicted"/>